<dbReference type="EMBL" id="QRQQ01000020">
    <property type="protein sequence ID" value="RHN13027.1"/>
    <property type="molecule type" value="Genomic_DNA"/>
</dbReference>
<evidence type="ECO:0000256" key="1">
    <source>
        <dbReference type="ARBA" id="ARBA00007871"/>
    </source>
</evidence>
<evidence type="ECO:0000313" key="12">
    <source>
        <dbReference type="EMBL" id="RGW54221.1"/>
    </source>
</evidence>
<evidence type="ECO:0000313" key="28">
    <source>
        <dbReference type="Proteomes" id="UP000284742"/>
    </source>
</evidence>
<dbReference type="Gene3D" id="1.10.60.10">
    <property type="entry name" value="Iron dependent repressor, metal binding and dimerisation domain"/>
    <property type="match status" value="1"/>
</dbReference>
<evidence type="ECO:0000313" key="29">
    <source>
        <dbReference type="Proteomes" id="UP000284962"/>
    </source>
</evidence>
<evidence type="ECO:0000313" key="30">
    <source>
        <dbReference type="Proteomes" id="UP000285642"/>
    </source>
</evidence>
<dbReference type="Proteomes" id="UP000283630">
    <property type="component" value="Unassembled WGS sequence"/>
</dbReference>
<evidence type="ECO:0000313" key="16">
    <source>
        <dbReference type="EMBL" id="RHF79726.1"/>
    </source>
</evidence>
<dbReference type="RefSeq" id="WP_117494844.1">
    <property type="nucleotide sequence ID" value="NZ_AP031430.1"/>
</dbReference>
<keyword evidence="21" id="KW-1185">Reference proteome</keyword>
<evidence type="ECO:0000313" key="24">
    <source>
        <dbReference type="Proteomes" id="UP000283325"/>
    </source>
</evidence>
<dbReference type="EMBL" id="QSHK01000020">
    <property type="protein sequence ID" value="RHC02465.1"/>
    <property type="molecule type" value="Genomic_DNA"/>
</dbReference>
<dbReference type="Proteomes" id="UP000284742">
    <property type="component" value="Unassembled WGS sequence"/>
</dbReference>
<dbReference type="PROSITE" id="PS50944">
    <property type="entry name" value="HTH_DTXR"/>
    <property type="match status" value="1"/>
</dbReference>
<evidence type="ECO:0000313" key="14">
    <source>
        <dbReference type="EMBL" id="RHA67778.1"/>
    </source>
</evidence>
<dbReference type="PANTHER" id="PTHR33238:SF7">
    <property type="entry name" value="IRON-DEPENDENT TRANSCRIPTIONAL REGULATOR"/>
    <property type="match status" value="1"/>
</dbReference>
<dbReference type="InterPro" id="IPR036388">
    <property type="entry name" value="WH-like_DNA-bd_sf"/>
</dbReference>
<accession>A0A3E4L900</accession>
<evidence type="ECO:0000313" key="11">
    <source>
        <dbReference type="EMBL" id="RGT07111.1"/>
    </source>
</evidence>
<evidence type="ECO:0000313" key="22">
    <source>
        <dbReference type="Proteomes" id="UP000261208"/>
    </source>
</evidence>
<gene>
    <name evidence="17" type="ORF">DW054_15025</name>
    <name evidence="16" type="ORF">DW658_04780</name>
    <name evidence="15" type="ORF">DW860_16045</name>
    <name evidence="14" type="ORF">DW924_11725</name>
    <name evidence="13" type="ORF">DW957_07740</name>
    <name evidence="12" type="ORF">DWV67_05615</name>
    <name evidence="11" type="ORF">DWX53_13765</name>
    <name evidence="10" type="ORF">DWX78_03000</name>
    <name evidence="9" type="ORF">DWY33_09010</name>
    <name evidence="19" type="ORF">DWZ24_15380</name>
    <name evidence="18" type="ORF">DWZ98_13145</name>
    <name evidence="8" type="ORF">DXB12_13180</name>
    <name evidence="7" type="ORF">DXD10_15620</name>
    <name evidence="6" type="ORF">DXD84_06345</name>
</gene>
<evidence type="ECO:0000313" key="31">
    <source>
        <dbReference type="Proteomes" id="UP000285652"/>
    </source>
</evidence>
<dbReference type="InterPro" id="IPR001367">
    <property type="entry name" value="Fe_dep_repressor"/>
</dbReference>
<dbReference type="EMBL" id="QSQQ01000029">
    <property type="protein sequence ID" value="RGK43674.1"/>
    <property type="molecule type" value="Genomic_DNA"/>
</dbReference>
<evidence type="ECO:0000313" key="21">
    <source>
        <dbReference type="Proteomes" id="UP000261055"/>
    </source>
</evidence>
<evidence type="ECO:0000313" key="13">
    <source>
        <dbReference type="EMBL" id="RGZ99761.1"/>
    </source>
</evidence>
<evidence type="ECO:0000313" key="26">
    <source>
        <dbReference type="Proteomes" id="UP000283652"/>
    </source>
</evidence>
<dbReference type="SUPFAM" id="SSF46785">
    <property type="entry name" value="Winged helix' DNA-binding domain"/>
    <property type="match status" value="1"/>
</dbReference>
<dbReference type="Proteomes" id="UP000266376">
    <property type="component" value="Unassembled WGS sequence"/>
</dbReference>
<keyword evidence="2" id="KW-0805">Transcription regulation</keyword>
<evidence type="ECO:0000313" key="32">
    <source>
        <dbReference type="Proteomes" id="UP000285666"/>
    </source>
</evidence>
<comment type="similarity">
    <text evidence="1">Belongs to the DtxR/MntR family.</text>
</comment>
<dbReference type="Proteomes" id="UP000260664">
    <property type="component" value="Unassembled WGS sequence"/>
</dbReference>
<evidence type="ECO:0000313" key="25">
    <source>
        <dbReference type="Proteomes" id="UP000283630"/>
    </source>
</evidence>
<dbReference type="EMBL" id="QSVQ01000018">
    <property type="protein sequence ID" value="RGO48083.1"/>
    <property type="molecule type" value="Genomic_DNA"/>
</dbReference>
<evidence type="ECO:0000313" key="7">
    <source>
        <dbReference type="EMBL" id="RGK43674.1"/>
    </source>
</evidence>
<organism evidence="8 21">
    <name type="scientific">Dorea formicigenerans</name>
    <dbReference type="NCBI Taxonomy" id="39486"/>
    <lineage>
        <taxon>Bacteria</taxon>
        <taxon>Bacillati</taxon>
        <taxon>Bacillota</taxon>
        <taxon>Clostridia</taxon>
        <taxon>Lachnospirales</taxon>
        <taxon>Lachnospiraceae</taxon>
        <taxon>Dorea</taxon>
    </lineage>
</organism>
<dbReference type="InterPro" id="IPR036390">
    <property type="entry name" value="WH_DNA-bd_sf"/>
</dbReference>
<comment type="caution">
    <text evidence="8">The sequence shown here is derived from an EMBL/GenBank/DDBJ whole genome shotgun (WGS) entry which is preliminary data.</text>
</comment>
<evidence type="ECO:0000313" key="10">
    <source>
        <dbReference type="EMBL" id="RGS72587.1"/>
    </source>
</evidence>
<dbReference type="Pfam" id="PF01325">
    <property type="entry name" value="Fe_dep_repress"/>
    <property type="match status" value="1"/>
</dbReference>
<dbReference type="GO" id="GO:0046914">
    <property type="term" value="F:transition metal ion binding"/>
    <property type="evidence" value="ECO:0007669"/>
    <property type="project" value="InterPro"/>
</dbReference>
<dbReference type="EMBL" id="QRVU01000009">
    <property type="protein sequence ID" value="RGS72587.1"/>
    <property type="molecule type" value="Genomic_DNA"/>
</dbReference>
<proteinExistence type="inferred from homology"/>
<dbReference type="Proteomes" id="UP000261208">
    <property type="component" value="Unassembled WGS sequence"/>
</dbReference>
<evidence type="ECO:0000313" key="9">
    <source>
        <dbReference type="EMBL" id="RGR58537.1"/>
    </source>
</evidence>
<dbReference type="EMBL" id="QRUK01000015">
    <property type="protein sequence ID" value="RGR58537.1"/>
    <property type="molecule type" value="Genomic_DNA"/>
</dbReference>
<evidence type="ECO:0000313" key="17">
    <source>
        <dbReference type="EMBL" id="RHK60104.1"/>
    </source>
</evidence>
<sequence length="124" mass="13816">MVIRESAEDYLETILVLKNRLGNVRSIDIAHELSFSKPSVSVAMKNLRLNNYITVDENGYINLTDSGMAIAGKIYERHTFLTSFLTSIGVDPETAAEDACKIEHVISSESFSALKKYLADNEKN</sequence>
<evidence type="ECO:0000313" key="18">
    <source>
        <dbReference type="EMBL" id="RHL85762.1"/>
    </source>
</evidence>
<dbReference type="EMBL" id="QRWH01000017">
    <property type="protein sequence ID" value="RGT07111.1"/>
    <property type="molecule type" value="Genomic_DNA"/>
</dbReference>
<dbReference type="Pfam" id="PF02742">
    <property type="entry name" value="Fe_dep_repr_C"/>
    <property type="match status" value="1"/>
</dbReference>
<evidence type="ECO:0000256" key="3">
    <source>
        <dbReference type="ARBA" id="ARBA00023125"/>
    </source>
</evidence>
<dbReference type="EMBL" id="QRHN01000004">
    <property type="protein sequence ID" value="RHF79726.1"/>
    <property type="molecule type" value="Genomic_DNA"/>
</dbReference>
<dbReference type="GO" id="GO:0003677">
    <property type="term" value="F:DNA binding"/>
    <property type="evidence" value="ECO:0007669"/>
    <property type="project" value="UniProtKB-KW"/>
</dbReference>
<dbReference type="EMBL" id="QSFS01000013">
    <property type="protein sequence ID" value="RHA67778.1"/>
    <property type="molecule type" value="Genomic_DNA"/>
</dbReference>
<keyword evidence="3" id="KW-0238">DNA-binding</keyword>
<dbReference type="EMBL" id="QSAJ01000010">
    <property type="protein sequence ID" value="RGW54221.1"/>
    <property type="molecule type" value="Genomic_DNA"/>
</dbReference>
<dbReference type="Proteomes" id="UP000283325">
    <property type="component" value="Unassembled WGS sequence"/>
</dbReference>
<feature type="domain" description="HTH dtxR-type" evidence="5">
    <location>
        <begin position="1"/>
        <end position="64"/>
    </location>
</feature>
<dbReference type="Proteomes" id="UP000285642">
    <property type="component" value="Unassembled WGS sequence"/>
</dbReference>
<dbReference type="Proteomes" id="UP000283652">
    <property type="component" value="Unassembled WGS sequence"/>
</dbReference>
<dbReference type="GO" id="GO:0046983">
    <property type="term" value="F:protein dimerization activity"/>
    <property type="evidence" value="ECO:0007669"/>
    <property type="project" value="InterPro"/>
</dbReference>
<dbReference type="EMBL" id="QSEW01000007">
    <property type="protein sequence ID" value="RGZ99761.1"/>
    <property type="molecule type" value="Genomic_DNA"/>
</dbReference>
<name>A0A3E4L900_9FIRM</name>
<evidence type="ECO:0000313" key="20">
    <source>
        <dbReference type="Proteomes" id="UP000260664"/>
    </source>
</evidence>
<dbReference type="EMBL" id="QSOI01000006">
    <property type="protein sequence ID" value="RGI84564.1"/>
    <property type="molecule type" value="Genomic_DNA"/>
</dbReference>
<dbReference type="EMBL" id="QRPD01000013">
    <property type="protein sequence ID" value="RHL85762.1"/>
    <property type="molecule type" value="Genomic_DNA"/>
</dbReference>
<dbReference type="Proteomes" id="UP000285981">
    <property type="component" value="Unassembled WGS sequence"/>
</dbReference>
<evidence type="ECO:0000313" key="27">
    <source>
        <dbReference type="Proteomes" id="UP000284152"/>
    </source>
</evidence>
<dbReference type="SUPFAM" id="SSF47979">
    <property type="entry name" value="Iron-dependent repressor protein, dimerization domain"/>
    <property type="match status" value="1"/>
</dbReference>
<evidence type="ECO:0000313" key="19">
    <source>
        <dbReference type="EMBL" id="RHN13027.1"/>
    </source>
</evidence>
<evidence type="ECO:0000256" key="4">
    <source>
        <dbReference type="ARBA" id="ARBA00023163"/>
    </source>
</evidence>
<keyword evidence="4" id="KW-0804">Transcription</keyword>
<dbReference type="InterPro" id="IPR022689">
    <property type="entry name" value="Iron_dep_repressor"/>
</dbReference>
<dbReference type="InterPro" id="IPR022687">
    <property type="entry name" value="HTH_DTXR"/>
</dbReference>
<dbReference type="EMBL" id="QRNS01000038">
    <property type="protein sequence ID" value="RHK60104.1"/>
    <property type="molecule type" value="Genomic_DNA"/>
</dbReference>
<dbReference type="Proteomes" id="UP000285666">
    <property type="component" value="Unassembled WGS sequence"/>
</dbReference>
<dbReference type="InterPro" id="IPR036421">
    <property type="entry name" value="Fe_dep_repressor_sf"/>
</dbReference>
<dbReference type="Proteomes" id="UP000284962">
    <property type="component" value="Unassembled WGS sequence"/>
</dbReference>
<reference evidence="20 21" key="1">
    <citation type="submission" date="2018-08" db="EMBL/GenBank/DDBJ databases">
        <title>A genome reference for cultivated species of the human gut microbiota.</title>
        <authorList>
            <person name="Zou Y."/>
            <person name="Xue W."/>
            <person name="Luo G."/>
        </authorList>
    </citation>
    <scope>NUCLEOTIDE SEQUENCE [LARGE SCALE GENOMIC DNA]</scope>
    <source>
        <strain evidence="12 23">AF12-11</strain>
        <strain evidence="11 25">AF19-4AC</strain>
        <strain evidence="10 33">AF21-25</strain>
        <strain evidence="9 26">AF25-11</strain>
        <strain evidence="19 31">AF31-13BH</strain>
        <strain evidence="18 24">AF36-1BH</strain>
        <strain evidence="17 27">AF42-21</strain>
        <strain evidence="16 32">AM23-7AC</strain>
        <strain evidence="15 28">AM37-5</strain>
        <strain evidence="14 30">AM42-8</strain>
        <strain evidence="13 29">AM46-16</strain>
        <strain evidence="8 21">OM02-12</strain>
        <strain evidence="7 22">TF11-11</strain>
        <strain evidence="6 20">TM09-19AC</strain>
    </source>
</reference>
<evidence type="ECO:0000259" key="5">
    <source>
        <dbReference type="PROSITE" id="PS50944"/>
    </source>
</evidence>
<dbReference type="AlphaFoldDB" id="A0A3E4L900"/>
<dbReference type="GO" id="GO:0003700">
    <property type="term" value="F:DNA-binding transcription factor activity"/>
    <property type="evidence" value="ECO:0007669"/>
    <property type="project" value="InterPro"/>
</dbReference>
<dbReference type="InterPro" id="IPR050536">
    <property type="entry name" value="DtxR_MntR_Metal-Reg"/>
</dbReference>
<dbReference type="Proteomes" id="UP000284152">
    <property type="component" value="Unassembled WGS sequence"/>
</dbReference>
<dbReference type="Gene3D" id="1.10.10.10">
    <property type="entry name" value="Winged helix-like DNA-binding domain superfamily/Winged helix DNA-binding domain"/>
    <property type="match status" value="1"/>
</dbReference>
<evidence type="ECO:0000256" key="2">
    <source>
        <dbReference type="ARBA" id="ARBA00023015"/>
    </source>
</evidence>
<evidence type="ECO:0000313" key="23">
    <source>
        <dbReference type="Proteomes" id="UP000266376"/>
    </source>
</evidence>
<dbReference type="SMART" id="SM00529">
    <property type="entry name" value="HTH_DTXR"/>
    <property type="match status" value="1"/>
</dbReference>
<dbReference type="Proteomes" id="UP000285652">
    <property type="component" value="Unassembled WGS sequence"/>
</dbReference>
<evidence type="ECO:0000313" key="6">
    <source>
        <dbReference type="EMBL" id="RGI84564.1"/>
    </source>
</evidence>
<protein>
    <submittedName>
        <fullName evidence="8">Metal-dependent transcriptional regulator</fullName>
    </submittedName>
</protein>
<evidence type="ECO:0000313" key="15">
    <source>
        <dbReference type="EMBL" id="RHC02465.1"/>
    </source>
</evidence>
<dbReference type="PANTHER" id="PTHR33238">
    <property type="entry name" value="IRON (METAL) DEPENDENT REPRESSOR, DTXR FAMILY"/>
    <property type="match status" value="1"/>
</dbReference>
<evidence type="ECO:0000313" key="33">
    <source>
        <dbReference type="Proteomes" id="UP000285981"/>
    </source>
</evidence>
<dbReference type="Proteomes" id="UP000261055">
    <property type="component" value="Unassembled WGS sequence"/>
</dbReference>
<evidence type="ECO:0000313" key="8">
    <source>
        <dbReference type="EMBL" id="RGO48083.1"/>
    </source>
</evidence>